<dbReference type="Pfam" id="PF01032">
    <property type="entry name" value="FecCD"/>
    <property type="match status" value="1"/>
</dbReference>
<feature type="transmembrane region" description="Helical" evidence="8">
    <location>
        <begin position="96"/>
        <end position="115"/>
    </location>
</feature>
<name>A0A930YTJ6_9ACTN</name>
<dbReference type="Proteomes" id="UP000772566">
    <property type="component" value="Unassembled WGS sequence"/>
</dbReference>
<dbReference type="EMBL" id="JABZGT010000330">
    <property type="protein sequence ID" value="MBF4809589.1"/>
    <property type="molecule type" value="Genomic_DNA"/>
</dbReference>
<evidence type="ECO:0000256" key="7">
    <source>
        <dbReference type="ARBA" id="ARBA00023136"/>
    </source>
</evidence>
<keyword evidence="4" id="KW-1003">Cell membrane</keyword>
<evidence type="ECO:0000256" key="4">
    <source>
        <dbReference type="ARBA" id="ARBA00022475"/>
    </source>
</evidence>
<accession>A0A930YTJ6</accession>
<keyword evidence="6 8" id="KW-1133">Transmembrane helix</keyword>
<dbReference type="PANTHER" id="PTHR30472">
    <property type="entry name" value="FERRIC ENTEROBACTIN TRANSPORT SYSTEM PERMEASE PROTEIN"/>
    <property type="match status" value="1"/>
</dbReference>
<feature type="transmembrane region" description="Helical" evidence="8">
    <location>
        <begin position="26"/>
        <end position="56"/>
    </location>
</feature>
<keyword evidence="5 8" id="KW-0812">Transmembrane</keyword>
<dbReference type="GO" id="GO:0005886">
    <property type="term" value="C:plasma membrane"/>
    <property type="evidence" value="ECO:0007669"/>
    <property type="project" value="UniProtKB-SubCell"/>
</dbReference>
<dbReference type="PANTHER" id="PTHR30472:SF25">
    <property type="entry name" value="ABC TRANSPORTER PERMEASE PROTEIN MJ0876-RELATED"/>
    <property type="match status" value="1"/>
</dbReference>
<reference evidence="9" key="1">
    <citation type="submission" date="2020-04" db="EMBL/GenBank/DDBJ databases">
        <title>Deep metagenomics examines the oral microbiome during advanced dental caries in children, revealing novel taxa and co-occurrences with host molecules.</title>
        <authorList>
            <person name="Baker J.L."/>
            <person name="Morton J.T."/>
            <person name="Dinis M."/>
            <person name="Alvarez R."/>
            <person name="Tran N.C."/>
            <person name="Knight R."/>
            <person name="Edlund A."/>
        </authorList>
    </citation>
    <scope>NUCLEOTIDE SEQUENCE</scope>
    <source>
        <strain evidence="9">JCVI_22A_bin.2</strain>
    </source>
</reference>
<feature type="transmembrane region" description="Helical" evidence="8">
    <location>
        <begin position="68"/>
        <end position="90"/>
    </location>
</feature>
<evidence type="ECO:0000256" key="5">
    <source>
        <dbReference type="ARBA" id="ARBA00022692"/>
    </source>
</evidence>
<sequence length="125" mass="13384">FRSLNVLLMGDEAATTLGLNTNLCRWAYLTISALMVGTLVSSVGTIGFVGLIIPHIARSFVGSDHRRLVPTALVLGAIFILWADACARTILGNAEVPIGILTAVVGAPFFVYIMVARNYSFRDGE</sequence>
<evidence type="ECO:0000256" key="1">
    <source>
        <dbReference type="ARBA" id="ARBA00004651"/>
    </source>
</evidence>
<gene>
    <name evidence="9" type="ORF">HXK23_05160</name>
</gene>
<comment type="subcellular location">
    <subcellularLocation>
        <location evidence="1">Cell membrane</location>
        <topology evidence="1">Multi-pass membrane protein</topology>
    </subcellularLocation>
</comment>
<evidence type="ECO:0000313" key="10">
    <source>
        <dbReference type="Proteomes" id="UP000772566"/>
    </source>
</evidence>
<comment type="caution">
    <text evidence="9">The sequence shown here is derived from an EMBL/GenBank/DDBJ whole genome shotgun (WGS) entry which is preliminary data.</text>
</comment>
<evidence type="ECO:0000256" key="6">
    <source>
        <dbReference type="ARBA" id="ARBA00022989"/>
    </source>
</evidence>
<dbReference type="SUPFAM" id="SSF81345">
    <property type="entry name" value="ABC transporter involved in vitamin B12 uptake, BtuC"/>
    <property type="match status" value="1"/>
</dbReference>
<evidence type="ECO:0000256" key="3">
    <source>
        <dbReference type="ARBA" id="ARBA00022448"/>
    </source>
</evidence>
<dbReference type="Gene3D" id="1.10.3470.10">
    <property type="entry name" value="ABC transporter involved in vitamin B12 uptake, BtuC"/>
    <property type="match status" value="1"/>
</dbReference>
<keyword evidence="3" id="KW-0813">Transport</keyword>
<dbReference type="CDD" id="cd06550">
    <property type="entry name" value="TM_ABC_iron-siderophores_like"/>
    <property type="match status" value="1"/>
</dbReference>
<dbReference type="AlphaFoldDB" id="A0A930YTJ6"/>
<evidence type="ECO:0000256" key="2">
    <source>
        <dbReference type="ARBA" id="ARBA00007935"/>
    </source>
</evidence>
<dbReference type="GO" id="GO:0033214">
    <property type="term" value="P:siderophore-iron import into cell"/>
    <property type="evidence" value="ECO:0007669"/>
    <property type="project" value="TreeGrafter"/>
</dbReference>
<evidence type="ECO:0000313" key="9">
    <source>
        <dbReference type="EMBL" id="MBF4809589.1"/>
    </source>
</evidence>
<protein>
    <submittedName>
        <fullName evidence="9">Iron chelate uptake ABC transporter family permease subunit</fullName>
    </submittedName>
</protein>
<keyword evidence="7 8" id="KW-0472">Membrane</keyword>
<dbReference type="GO" id="GO:0022857">
    <property type="term" value="F:transmembrane transporter activity"/>
    <property type="evidence" value="ECO:0007669"/>
    <property type="project" value="InterPro"/>
</dbReference>
<proteinExistence type="inferred from homology"/>
<dbReference type="InterPro" id="IPR000522">
    <property type="entry name" value="ABC_transptr_permease_BtuC"/>
</dbReference>
<comment type="similarity">
    <text evidence="2">Belongs to the binding-protein-dependent transport system permease family. FecCD subfamily.</text>
</comment>
<dbReference type="InterPro" id="IPR037294">
    <property type="entry name" value="ABC_BtuC-like"/>
</dbReference>
<organism evidence="9 10">
    <name type="scientific">Lancefieldella parvula</name>
    <dbReference type="NCBI Taxonomy" id="1382"/>
    <lineage>
        <taxon>Bacteria</taxon>
        <taxon>Bacillati</taxon>
        <taxon>Actinomycetota</taxon>
        <taxon>Coriobacteriia</taxon>
        <taxon>Coriobacteriales</taxon>
        <taxon>Atopobiaceae</taxon>
        <taxon>Lancefieldella</taxon>
    </lineage>
</organism>
<feature type="non-terminal residue" evidence="9">
    <location>
        <position position="1"/>
    </location>
</feature>
<evidence type="ECO:0000256" key="8">
    <source>
        <dbReference type="SAM" id="Phobius"/>
    </source>
</evidence>